<reference evidence="2" key="1">
    <citation type="submission" date="2010-12" db="EMBL/GenBank/DDBJ databases">
        <title>Complete sequence of chromosome 1 of Asticcacaulis excentricus CB 48.</title>
        <authorList>
            <consortium name="US DOE Joint Genome Institute"/>
            <person name="Lucas S."/>
            <person name="Copeland A."/>
            <person name="Lapidus A."/>
            <person name="Cheng J.-F."/>
            <person name="Bruce D."/>
            <person name="Goodwin L."/>
            <person name="Pitluck S."/>
            <person name="Teshima H."/>
            <person name="Davenport K."/>
            <person name="Detter J.C."/>
            <person name="Han C."/>
            <person name="Tapia R."/>
            <person name="Land M."/>
            <person name="Hauser L."/>
            <person name="Jeffries C."/>
            <person name="Kyrpides N."/>
            <person name="Ivanova N."/>
            <person name="Ovchinnikova G."/>
            <person name="Brun Y.V."/>
            <person name="Woyke T."/>
        </authorList>
    </citation>
    <scope>NUCLEOTIDE SEQUENCE [LARGE SCALE GENOMIC DNA]</scope>
    <source>
        <strain evidence="2">ATCC 15261 / DSM 4724 / KCTC 12464 / NCIMB 9791 / VKM B-1370 / CB 48</strain>
    </source>
</reference>
<dbReference type="KEGG" id="aex:Astex_1510"/>
<dbReference type="HOGENOM" id="CLU_1802108_0_0_5"/>
<dbReference type="Proteomes" id="UP000001492">
    <property type="component" value="Chromosome 1"/>
</dbReference>
<gene>
    <name evidence="1" type="ordered locus">Astex_1510</name>
</gene>
<keyword evidence="2" id="KW-1185">Reference proteome</keyword>
<dbReference type="AlphaFoldDB" id="E8RQ03"/>
<evidence type="ECO:0000313" key="1">
    <source>
        <dbReference type="EMBL" id="ADU13176.1"/>
    </source>
</evidence>
<name>E8RQ03_ASTEC</name>
<proteinExistence type="predicted"/>
<organism evidence="1 2">
    <name type="scientific">Asticcacaulis excentricus (strain ATCC 15261 / DSM 4724 / KCTC 12464 / NCIMB 9791 / VKM B-1370 / CB 48)</name>
    <dbReference type="NCBI Taxonomy" id="573065"/>
    <lineage>
        <taxon>Bacteria</taxon>
        <taxon>Pseudomonadati</taxon>
        <taxon>Pseudomonadota</taxon>
        <taxon>Alphaproteobacteria</taxon>
        <taxon>Caulobacterales</taxon>
        <taxon>Caulobacteraceae</taxon>
        <taxon>Asticcacaulis</taxon>
    </lineage>
</organism>
<dbReference type="EMBL" id="CP002395">
    <property type="protein sequence ID" value="ADU13176.1"/>
    <property type="molecule type" value="Genomic_DNA"/>
</dbReference>
<protein>
    <submittedName>
        <fullName evidence="1">Uncharacterized protein</fullName>
    </submittedName>
</protein>
<evidence type="ECO:0000313" key="2">
    <source>
        <dbReference type="Proteomes" id="UP000001492"/>
    </source>
</evidence>
<accession>E8RQ03</accession>
<sequence length="143" mass="15804">MSLRLLYKYADAFDLFQQSITFHAVIITTPGYGCFVQCENRTFATVENGIPAFFFTNVDSASSVVTFQLSNGHTDTAASRGHKNRGIRRQSPNFIALTEGLSNEIDLSANRHKVPTATFTIILEHLGSIMIRLDGGGHRRPKA</sequence>